<feature type="domain" description="Nephrocystin 3-like N-terminal" evidence="2">
    <location>
        <begin position="88"/>
        <end position="223"/>
    </location>
</feature>
<evidence type="ECO:0000256" key="1">
    <source>
        <dbReference type="ARBA" id="ARBA00022737"/>
    </source>
</evidence>
<keyword evidence="4" id="KW-1185">Reference proteome</keyword>
<keyword evidence="1" id="KW-0677">Repeat</keyword>
<evidence type="ECO:0000313" key="4">
    <source>
        <dbReference type="Proteomes" id="UP001465976"/>
    </source>
</evidence>
<gene>
    <name evidence="3" type="ORF">V5O48_015379</name>
</gene>
<organism evidence="3 4">
    <name type="scientific">Marasmius crinis-equi</name>
    <dbReference type="NCBI Taxonomy" id="585013"/>
    <lineage>
        <taxon>Eukaryota</taxon>
        <taxon>Fungi</taxon>
        <taxon>Dikarya</taxon>
        <taxon>Basidiomycota</taxon>
        <taxon>Agaricomycotina</taxon>
        <taxon>Agaricomycetes</taxon>
        <taxon>Agaricomycetidae</taxon>
        <taxon>Agaricales</taxon>
        <taxon>Marasmiineae</taxon>
        <taxon>Marasmiaceae</taxon>
        <taxon>Marasmius</taxon>
    </lineage>
</organism>
<dbReference type="PANTHER" id="PTHR10039:SF5">
    <property type="entry name" value="NACHT DOMAIN-CONTAINING PROTEIN"/>
    <property type="match status" value="1"/>
</dbReference>
<dbReference type="PANTHER" id="PTHR10039">
    <property type="entry name" value="AMELOGENIN"/>
    <property type="match status" value="1"/>
</dbReference>
<dbReference type="Proteomes" id="UP001465976">
    <property type="component" value="Unassembled WGS sequence"/>
</dbReference>
<protein>
    <recommendedName>
        <fullName evidence="2">Nephrocystin 3-like N-terminal domain-containing protein</fullName>
    </recommendedName>
</protein>
<evidence type="ECO:0000313" key="3">
    <source>
        <dbReference type="EMBL" id="KAL0566631.1"/>
    </source>
</evidence>
<sequence>SCAPSSPTSTTVLVAFIAMSSSVNRNRGRDQFVGNGGPITVNNNIPSESGLEKLAAHVSANALHSAKSRANRRECLQKTRGGFIETLGKWIENPEEKGRVKWVCAGAGVGKTAVAQTLCDKYLETRLAASHFFSRNDTSRNGLHSFVPTIAYQLAKSPALEPHLADAIDVAARLHLDIVGADWEDQFKRLITEPCSRINPEAWETLPKLMIIDGLDECMDTHEQQARKEDQDVWKREGQARLLSLIEASTTGPSPLPFRFLIFSRPEHTISNFFRTVTIPEFEQLDMHELRSEADADIELYLRHEFSRFQKLHPDAGLPESWPGEDVIKELVRKSDGHFIYVVTLVRFLMEDDSLLSLPQERLDIVLQPRRSAHPNLAPIDQLYHQILDPLRSIRKQVLLPALQLTLGPTVESSHPEIFLPLPGLPTVSRQVVAQLLKLDSRRLSVTFSRLRSVLYVPDDKRSEISVLHASFSDFLTDKQRSHDFHVSRLTREHCHLLFIRAFPSDKRFIRQTSNTHGWMLCIGSIILVRYFRDRSPGFGVYFYPPKLNSQKQA</sequence>
<feature type="non-terminal residue" evidence="3">
    <location>
        <position position="1"/>
    </location>
</feature>
<dbReference type="SUPFAM" id="SSF52540">
    <property type="entry name" value="P-loop containing nucleoside triphosphate hydrolases"/>
    <property type="match status" value="1"/>
</dbReference>
<reference evidence="3 4" key="1">
    <citation type="submission" date="2024-02" db="EMBL/GenBank/DDBJ databases">
        <title>A draft genome for the cacao thread blight pathogen Marasmius crinis-equi.</title>
        <authorList>
            <person name="Cohen S.P."/>
            <person name="Baruah I.K."/>
            <person name="Amoako-Attah I."/>
            <person name="Bukari Y."/>
            <person name="Meinhardt L.W."/>
            <person name="Bailey B.A."/>
        </authorList>
    </citation>
    <scope>NUCLEOTIDE SEQUENCE [LARGE SCALE GENOMIC DNA]</scope>
    <source>
        <strain evidence="3 4">GH-76</strain>
    </source>
</reference>
<dbReference type="Pfam" id="PF24883">
    <property type="entry name" value="NPHP3_N"/>
    <property type="match status" value="1"/>
</dbReference>
<evidence type="ECO:0000259" key="2">
    <source>
        <dbReference type="Pfam" id="PF24883"/>
    </source>
</evidence>
<comment type="caution">
    <text evidence="3">The sequence shown here is derived from an EMBL/GenBank/DDBJ whole genome shotgun (WGS) entry which is preliminary data.</text>
</comment>
<dbReference type="InterPro" id="IPR056884">
    <property type="entry name" value="NPHP3-like_N"/>
</dbReference>
<accession>A0ABR3EUR9</accession>
<name>A0ABR3EUR9_9AGAR</name>
<proteinExistence type="predicted"/>
<dbReference type="EMBL" id="JBAHYK010001832">
    <property type="protein sequence ID" value="KAL0566631.1"/>
    <property type="molecule type" value="Genomic_DNA"/>
</dbReference>
<dbReference type="InterPro" id="IPR027417">
    <property type="entry name" value="P-loop_NTPase"/>
</dbReference>